<proteinExistence type="inferred from homology"/>
<dbReference type="InterPro" id="IPR001173">
    <property type="entry name" value="Glyco_trans_2-like"/>
</dbReference>
<evidence type="ECO:0000259" key="5">
    <source>
        <dbReference type="Pfam" id="PF00535"/>
    </source>
</evidence>
<name>A0ABP5DSE4_9MICO</name>
<evidence type="ECO:0000313" key="6">
    <source>
        <dbReference type="EMBL" id="GAA1984891.1"/>
    </source>
</evidence>
<dbReference type="PANTHER" id="PTHR43179">
    <property type="entry name" value="RHAMNOSYLTRANSFERASE WBBL"/>
    <property type="match status" value="1"/>
</dbReference>
<dbReference type="Gene3D" id="3.90.550.10">
    <property type="entry name" value="Spore Coat Polysaccharide Biosynthesis Protein SpsA, Chain A"/>
    <property type="match status" value="1"/>
</dbReference>
<comment type="similarity">
    <text evidence="2">Belongs to the glycosyltransferase 2 family.</text>
</comment>
<protein>
    <recommendedName>
        <fullName evidence="5">Glycosyltransferase 2-like domain-containing protein</fullName>
    </recommendedName>
</protein>
<dbReference type="EMBL" id="BAAAOH010000001">
    <property type="protein sequence ID" value="GAA1984891.1"/>
    <property type="molecule type" value="Genomic_DNA"/>
</dbReference>
<evidence type="ECO:0000256" key="4">
    <source>
        <dbReference type="ARBA" id="ARBA00022679"/>
    </source>
</evidence>
<dbReference type="PANTHER" id="PTHR43179:SF12">
    <property type="entry name" value="GALACTOFURANOSYLTRANSFERASE GLFT2"/>
    <property type="match status" value="1"/>
</dbReference>
<evidence type="ECO:0000256" key="2">
    <source>
        <dbReference type="ARBA" id="ARBA00006739"/>
    </source>
</evidence>
<accession>A0ABP5DSE4</accession>
<organism evidence="6 7">
    <name type="scientific">Microbacterium pumilum</name>
    <dbReference type="NCBI Taxonomy" id="344165"/>
    <lineage>
        <taxon>Bacteria</taxon>
        <taxon>Bacillati</taxon>
        <taxon>Actinomycetota</taxon>
        <taxon>Actinomycetes</taxon>
        <taxon>Micrococcales</taxon>
        <taxon>Microbacteriaceae</taxon>
        <taxon>Microbacterium</taxon>
    </lineage>
</organism>
<feature type="domain" description="Glycosyltransferase 2-like" evidence="5">
    <location>
        <begin position="12"/>
        <end position="105"/>
    </location>
</feature>
<gene>
    <name evidence="6" type="ORF">GCM10009777_18570</name>
</gene>
<evidence type="ECO:0000313" key="7">
    <source>
        <dbReference type="Proteomes" id="UP001500326"/>
    </source>
</evidence>
<sequence length="310" mass="33400">MSSVVTAFAPTADLLDNLRVLVEQVDQVVVVDDGSGPGYDDVLAAATSLGARVVRLPENLGIAAALNAGVAALLEPDAAREPDGIVFFDQDSRIGPGFVRSLTAAHVAAARAGIPVAATAPEFFAGVSQAHGERDGHLLSRQPIQSGLLVSAVAVGVVGPFRDDLFIDLVDTEYTMRAEAHGFVTIAARGLDLPHALGRRVALSPFGRVVRVPGGQPIGFTVSAPFRYYYRARNRVVVNRAYRRRRPFAVARATVLEWRHYVIVWFAVRERRRFAAILRAGRADGRRGRLGRIPDAVARAAADITWRAPL</sequence>
<keyword evidence="7" id="KW-1185">Reference proteome</keyword>
<dbReference type="SUPFAM" id="SSF53448">
    <property type="entry name" value="Nucleotide-diphospho-sugar transferases"/>
    <property type="match status" value="1"/>
</dbReference>
<comment type="caution">
    <text evidence="6">The sequence shown here is derived from an EMBL/GenBank/DDBJ whole genome shotgun (WGS) entry which is preliminary data.</text>
</comment>
<dbReference type="Proteomes" id="UP001500326">
    <property type="component" value="Unassembled WGS sequence"/>
</dbReference>
<keyword evidence="3" id="KW-0328">Glycosyltransferase</keyword>
<comment type="pathway">
    <text evidence="1">Cell wall biogenesis; cell wall polysaccharide biosynthesis.</text>
</comment>
<evidence type="ECO:0000256" key="3">
    <source>
        <dbReference type="ARBA" id="ARBA00022676"/>
    </source>
</evidence>
<dbReference type="InterPro" id="IPR029044">
    <property type="entry name" value="Nucleotide-diphossugar_trans"/>
</dbReference>
<dbReference type="Pfam" id="PF00535">
    <property type="entry name" value="Glycos_transf_2"/>
    <property type="match status" value="1"/>
</dbReference>
<keyword evidence="4" id="KW-0808">Transferase</keyword>
<evidence type="ECO:0000256" key="1">
    <source>
        <dbReference type="ARBA" id="ARBA00004776"/>
    </source>
</evidence>
<reference evidence="7" key="1">
    <citation type="journal article" date="2019" name="Int. J. Syst. Evol. Microbiol.">
        <title>The Global Catalogue of Microorganisms (GCM) 10K type strain sequencing project: providing services to taxonomists for standard genome sequencing and annotation.</title>
        <authorList>
            <consortium name="The Broad Institute Genomics Platform"/>
            <consortium name="The Broad Institute Genome Sequencing Center for Infectious Disease"/>
            <person name="Wu L."/>
            <person name="Ma J."/>
        </authorList>
    </citation>
    <scope>NUCLEOTIDE SEQUENCE [LARGE SCALE GENOMIC DNA]</scope>
    <source>
        <strain evidence="7">JCM 14902</strain>
    </source>
</reference>